<accession>A0A9P4TZW8</accession>
<keyword evidence="2" id="KW-1185">Reference proteome</keyword>
<organism evidence="1 2">
    <name type="scientific">Tothia fuscella</name>
    <dbReference type="NCBI Taxonomy" id="1048955"/>
    <lineage>
        <taxon>Eukaryota</taxon>
        <taxon>Fungi</taxon>
        <taxon>Dikarya</taxon>
        <taxon>Ascomycota</taxon>
        <taxon>Pezizomycotina</taxon>
        <taxon>Dothideomycetes</taxon>
        <taxon>Pleosporomycetidae</taxon>
        <taxon>Venturiales</taxon>
        <taxon>Cylindrosympodiaceae</taxon>
        <taxon>Tothia</taxon>
    </lineage>
</organism>
<dbReference type="AlphaFoldDB" id="A0A9P4TZW8"/>
<dbReference type="PANTHER" id="PTHR42085:SF2">
    <property type="entry name" value="F-BOX DOMAIN-CONTAINING PROTEIN"/>
    <property type="match status" value="1"/>
</dbReference>
<sequence>MPFIMEIDGETTTTPPLAASQQTPEGDYGFFRLPAELRNQIYSELIVTDCAFRLGHHGPYSHEPRQEIHPAILRTSSAVYHEAIAILYGNNSFFLGPVGFKPTYSASFLTSIGPHNALLIRTVVTHSLYPSLLTPQKLTTWFTSLGLDAPKLKIIAISFGHSPPKKSSTLLTVGSNGMVPSIPPVNFHLPTTNLPVLGSQWPLQTTVVSGPPAGVVTLLLPGTPPNVRPVVGEKDDSPEGEFERAVVKTKGWLEKRKRCDLEGLVALRNTDLRAGDDWLVYVSPAVKRRLARRW</sequence>
<name>A0A9P4TZW8_9PEZI</name>
<comment type="caution">
    <text evidence="1">The sequence shown here is derived from an EMBL/GenBank/DDBJ whole genome shotgun (WGS) entry which is preliminary data.</text>
</comment>
<dbReference type="PANTHER" id="PTHR42085">
    <property type="entry name" value="F-BOX DOMAIN-CONTAINING PROTEIN"/>
    <property type="match status" value="1"/>
</dbReference>
<dbReference type="EMBL" id="MU007028">
    <property type="protein sequence ID" value="KAF2432080.1"/>
    <property type="molecule type" value="Genomic_DNA"/>
</dbReference>
<dbReference type="OrthoDB" id="62952at2759"/>
<evidence type="ECO:0000313" key="1">
    <source>
        <dbReference type="EMBL" id="KAF2432080.1"/>
    </source>
</evidence>
<proteinExistence type="predicted"/>
<protein>
    <submittedName>
        <fullName evidence="1">Uncharacterized protein</fullName>
    </submittedName>
</protein>
<dbReference type="InterPro" id="IPR038883">
    <property type="entry name" value="AN11006-like"/>
</dbReference>
<reference evidence="1" key="1">
    <citation type="journal article" date="2020" name="Stud. Mycol.">
        <title>101 Dothideomycetes genomes: a test case for predicting lifestyles and emergence of pathogens.</title>
        <authorList>
            <person name="Haridas S."/>
            <person name="Albert R."/>
            <person name="Binder M."/>
            <person name="Bloem J."/>
            <person name="Labutti K."/>
            <person name="Salamov A."/>
            <person name="Andreopoulos B."/>
            <person name="Baker S."/>
            <person name="Barry K."/>
            <person name="Bills G."/>
            <person name="Bluhm B."/>
            <person name="Cannon C."/>
            <person name="Castanera R."/>
            <person name="Culley D."/>
            <person name="Daum C."/>
            <person name="Ezra D."/>
            <person name="Gonzalez J."/>
            <person name="Henrissat B."/>
            <person name="Kuo A."/>
            <person name="Liang C."/>
            <person name="Lipzen A."/>
            <person name="Lutzoni F."/>
            <person name="Magnuson J."/>
            <person name="Mondo S."/>
            <person name="Nolan M."/>
            <person name="Ohm R."/>
            <person name="Pangilinan J."/>
            <person name="Park H.-J."/>
            <person name="Ramirez L."/>
            <person name="Alfaro M."/>
            <person name="Sun H."/>
            <person name="Tritt A."/>
            <person name="Yoshinaga Y."/>
            <person name="Zwiers L.-H."/>
            <person name="Turgeon B."/>
            <person name="Goodwin S."/>
            <person name="Spatafora J."/>
            <person name="Crous P."/>
            <person name="Grigoriev I."/>
        </authorList>
    </citation>
    <scope>NUCLEOTIDE SEQUENCE</scope>
    <source>
        <strain evidence="1">CBS 130266</strain>
    </source>
</reference>
<gene>
    <name evidence="1" type="ORF">EJ08DRAFT_732826</name>
</gene>
<evidence type="ECO:0000313" key="2">
    <source>
        <dbReference type="Proteomes" id="UP000800235"/>
    </source>
</evidence>
<dbReference type="Proteomes" id="UP000800235">
    <property type="component" value="Unassembled WGS sequence"/>
</dbReference>